<comment type="caution">
    <text evidence="2">The sequence shown here is derived from an EMBL/GenBank/DDBJ whole genome shotgun (WGS) entry which is preliminary data.</text>
</comment>
<dbReference type="InterPro" id="IPR013976">
    <property type="entry name" value="HDOD"/>
</dbReference>
<feature type="domain" description="HDOD" evidence="1">
    <location>
        <begin position="19"/>
        <end position="221"/>
    </location>
</feature>
<gene>
    <name evidence="2" type="ORF">Pla111_06140</name>
</gene>
<evidence type="ECO:0000259" key="1">
    <source>
        <dbReference type="PROSITE" id="PS51833"/>
    </source>
</evidence>
<proteinExistence type="predicted"/>
<name>A0A5C5WD25_9BACT</name>
<accession>A0A5C5WD25</accession>
<dbReference type="PROSITE" id="PS51833">
    <property type="entry name" value="HDOD"/>
    <property type="match status" value="1"/>
</dbReference>
<dbReference type="AlphaFoldDB" id="A0A5C5WD25"/>
<dbReference type="Proteomes" id="UP000318995">
    <property type="component" value="Unassembled WGS sequence"/>
</dbReference>
<reference evidence="2 3" key="1">
    <citation type="submission" date="2019-02" db="EMBL/GenBank/DDBJ databases">
        <title>Deep-cultivation of Planctomycetes and their phenomic and genomic characterization uncovers novel biology.</title>
        <authorList>
            <person name="Wiegand S."/>
            <person name="Jogler M."/>
            <person name="Boedeker C."/>
            <person name="Pinto D."/>
            <person name="Vollmers J."/>
            <person name="Rivas-Marin E."/>
            <person name="Kohn T."/>
            <person name="Peeters S.H."/>
            <person name="Heuer A."/>
            <person name="Rast P."/>
            <person name="Oberbeckmann S."/>
            <person name="Bunk B."/>
            <person name="Jeske O."/>
            <person name="Meyerdierks A."/>
            <person name="Storesund J.E."/>
            <person name="Kallscheuer N."/>
            <person name="Luecker S."/>
            <person name="Lage O.M."/>
            <person name="Pohl T."/>
            <person name="Merkel B.J."/>
            <person name="Hornburger P."/>
            <person name="Mueller R.-W."/>
            <person name="Bruemmer F."/>
            <person name="Labrenz M."/>
            <person name="Spormann A.M."/>
            <person name="Op Den Camp H."/>
            <person name="Overmann J."/>
            <person name="Amann R."/>
            <person name="Jetten M.S.M."/>
            <person name="Mascher T."/>
            <person name="Medema M.H."/>
            <person name="Devos D.P."/>
            <person name="Kaster A.-K."/>
            <person name="Ovreas L."/>
            <person name="Rohde M."/>
            <person name="Galperin M.Y."/>
            <person name="Jogler C."/>
        </authorList>
    </citation>
    <scope>NUCLEOTIDE SEQUENCE [LARGE SCALE GENOMIC DNA]</scope>
    <source>
        <strain evidence="2 3">Pla111</strain>
    </source>
</reference>
<organism evidence="2 3">
    <name type="scientific">Botrimarina hoheduenensis</name>
    <dbReference type="NCBI Taxonomy" id="2528000"/>
    <lineage>
        <taxon>Bacteria</taxon>
        <taxon>Pseudomonadati</taxon>
        <taxon>Planctomycetota</taxon>
        <taxon>Planctomycetia</taxon>
        <taxon>Pirellulales</taxon>
        <taxon>Lacipirellulaceae</taxon>
        <taxon>Botrimarina</taxon>
    </lineage>
</organism>
<dbReference type="Gene3D" id="1.10.3210.10">
    <property type="entry name" value="Hypothetical protein af1432"/>
    <property type="match status" value="1"/>
</dbReference>
<dbReference type="RefSeq" id="WP_146571197.1">
    <property type="nucleotide sequence ID" value="NZ_SJPH01000001.1"/>
</dbReference>
<evidence type="ECO:0000313" key="3">
    <source>
        <dbReference type="Proteomes" id="UP000318995"/>
    </source>
</evidence>
<evidence type="ECO:0000313" key="2">
    <source>
        <dbReference type="EMBL" id="TWT48838.1"/>
    </source>
</evidence>
<protein>
    <submittedName>
        <fullName evidence="2">HDOD domain protein</fullName>
    </submittedName>
</protein>
<dbReference type="PANTHER" id="PTHR33525:SF4">
    <property type="entry name" value="CYCLIC DI-GMP PHOSPHODIESTERASE CDGJ"/>
    <property type="match status" value="1"/>
</dbReference>
<dbReference type="Pfam" id="PF08668">
    <property type="entry name" value="HDOD"/>
    <property type="match status" value="1"/>
</dbReference>
<keyword evidence="3" id="KW-1185">Reference proteome</keyword>
<sequence length="529" mass="56670">MPVPTNHTLDSLLRQAGQLHSPPAVALEIVRLTAEPQVDAAAIRDCLEGDPALTAKLLRVVNSSVYGLSGEVSDLTQAIALMGVRPLKLLVLGFSVPTTLIDKIDTESLADYWTRTIVRSVAAKQIAQTQGAARGWAALADEALVASLLQGIGQLVLLTEIGDTYAAVLNKAKGIAAREPAIAAAEREALGFEHRELSVALLRSWKLPERLASAIELLDSAACAPERKGELSSVLELANLVTRLVVDRELAALPLLIERGERQCDLTRRQINTLVEVLQPRAVQLANALGVDLSPAADFHETLVLAHRQLAIASEGAAGRLLGAPATYEDLGDERLYNDLLANVQDLTRTVQDYLSAGKPGLMGVSPQISGHGARATVRRPHTQVIDPAMHRLMEITQEQVDSCRAERRPLSIAIVSVNDAGAEPIDQFRQDCVRTLPAGLLDDLVWEPLSGNLVAVLTPGHDRLDAVRLWTAAIKRFSETQFRADAGVAGASVLSKGFDTWSLIGAARRCLDAALNAGVGSVKSLEVY</sequence>
<dbReference type="SUPFAM" id="SSF109604">
    <property type="entry name" value="HD-domain/PDEase-like"/>
    <property type="match status" value="1"/>
</dbReference>
<dbReference type="PANTHER" id="PTHR33525">
    <property type="match status" value="1"/>
</dbReference>
<dbReference type="EMBL" id="SJPH01000001">
    <property type="protein sequence ID" value="TWT48838.1"/>
    <property type="molecule type" value="Genomic_DNA"/>
</dbReference>
<dbReference type="InterPro" id="IPR052340">
    <property type="entry name" value="RNase_Y/CdgJ"/>
</dbReference>
<dbReference type="OrthoDB" id="243535at2"/>